<reference evidence="3 4" key="1">
    <citation type="submission" date="2018-04" db="EMBL/GenBank/DDBJ databases">
        <title>Novel Campyloabacter and Helicobacter Species and Strains.</title>
        <authorList>
            <person name="Mannion A.J."/>
            <person name="Shen Z."/>
            <person name="Fox J.G."/>
        </authorList>
    </citation>
    <scope>NUCLEOTIDE SEQUENCE [LARGE SCALE GENOMIC DNA]</scope>
    <source>
        <strain evidence="3 4">ATCC 700242</strain>
    </source>
</reference>
<dbReference type="InterPro" id="IPR002201">
    <property type="entry name" value="Glyco_trans_9"/>
</dbReference>
<keyword evidence="1" id="KW-0328">Glycosyltransferase</keyword>
<sequence length="318" mass="36501">MQAIGYYIDSKIGDSVVALPAIYGLKTLHPQAKLYIFCNTLTQNLYSPFDWIEEIVLIDQHIISHINERKLDFLVSSNTDRNTICCLKKSNVPLIYTFLKPYNLFDPRLKLLFANIITKPQTIKKTLLDLVWLTRPKGTRIKLSDCIPTLKTYPHNVQTIDTFFSTLNINHQKLIMVNPFGYAAKVNLSLNEYAHITQVLLKDYFVIVPTFKDKDSLIKNTFPQEVLSHPNFCIFHNDWDLLNLVELISRIDLLISPSTGNIHIAQNLGIPSIGIFSLRDMILWGGDKIYTLINPKNPQKTLKKILALTHKLLFPKKP</sequence>
<dbReference type="PANTHER" id="PTHR30160">
    <property type="entry name" value="TETRAACYLDISACCHARIDE 4'-KINASE-RELATED"/>
    <property type="match status" value="1"/>
</dbReference>
<evidence type="ECO:0000256" key="2">
    <source>
        <dbReference type="ARBA" id="ARBA00022679"/>
    </source>
</evidence>
<dbReference type="SUPFAM" id="SSF53756">
    <property type="entry name" value="UDP-Glycosyltransferase/glycogen phosphorylase"/>
    <property type="match status" value="1"/>
</dbReference>
<name>A0A3D8IXF2_9HELI</name>
<evidence type="ECO:0000256" key="1">
    <source>
        <dbReference type="ARBA" id="ARBA00022676"/>
    </source>
</evidence>
<dbReference type="Gene3D" id="3.40.50.2000">
    <property type="entry name" value="Glycogen Phosphorylase B"/>
    <property type="match status" value="2"/>
</dbReference>
<dbReference type="GO" id="GO:0009244">
    <property type="term" value="P:lipopolysaccharide core region biosynthetic process"/>
    <property type="evidence" value="ECO:0007669"/>
    <property type="project" value="TreeGrafter"/>
</dbReference>
<organism evidence="3 4">
    <name type="scientific">Helicobacter cholecystus</name>
    <dbReference type="NCBI Taxonomy" id="45498"/>
    <lineage>
        <taxon>Bacteria</taxon>
        <taxon>Pseudomonadati</taxon>
        <taxon>Campylobacterota</taxon>
        <taxon>Epsilonproteobacteria</taxon>
        <taxon>Campylobacterales</taxon>
        <taxon>Helicobacteraceae</taxon>
        <taxon>Helicobacter</taxon>
    </lineage>
</organism>
<dbReference type="PANTHER" id="PTHR30160:SF15">
    <property type="entry name" value="GLYCOSYLTRANSFERASE HI_0523-RELATED"/>
    <property type="match status" value="1"/>
</dbReference>
<proteinExistence type="predicted"/>
<keyword evidence="2 3" id="KW-0808">Transferase</keyword>
<dbReference type="RefSeq" id="WP_104723678.1">
    <property type="nucleotide sequence ID" value="NZ_FZNE01000002.1"/>
</dbReference>
<evidence type="ECO:0000313" key="3">
    <source>
        <dbReference type="EMBL" id="RDU69947.1"/>
    </source>
</evidence>
<accession>A0A3D8IXF2</accession>
<dbReference type="GO" id="GO:0005829">
    <property type="term" value="C:cytosol"/>
    <property type="evidence" value="ECO:0007669"/>
    <property type="project" value="TreeGrafter"/>
</dbReference>
<gene>
    <name evidence="3" type="ORF">CQA62_00610</name>
</gene>
<comment type="caution">
    <text evidence="3">The sequence shown here is derived from an EMBL/GenBank/DDBJ whole genome shotgun (WGS) entry which is preliminary data.</text>
</comment>
<protein>
    <submittedName>
        <fullName evidence="3">Lipopolysaccharide heptosyltransferase family protein</fullName>
    </submittedName>
</protein>
<dbReference type="Proteomes" id="UP000257067">
    <property type="component" value="Unassembled WGS sequence"/>
</dbReference>
<dbReference type="GO" id="GO:0008713">
    <property type="term" value="F:ADP-heptose-lipopolysaccharide heptosyltransferase activity"/>
    <property type="evidence" value="ECO:0007669"/>
    <property type="project" value="TreeGrafter"/>
</dbReference>
<dbReference type="Pfam" id="PF01075">
    <property type="entry name" value="Glyco_transf_9"/>
    <property type="match status" value="1"/>
</dbReference>
<keyword evidence="4" id="KW-1185">Reference proteome</keyword>
<dbReference type="OrthoDB" id="5329369at2"/>
<dbReference type="AlphaFoldDB" id="A0A3D8IXF2"/>
<dbReference type="InterPro" id="IPR051199">
    <property type="entry name" value="LPS_LOS_Heptosyltrfase"/>
</dbReference>
<dbReference type="EMBL" id="NXLU01000001">
    <property type="protein sequence ID" value="RDU69947.1"/>
    <property type="molecule type" value="Genomic_DNA"/>
</dbReference>
<evidence type="ECO:0000313" key="4">
    <source>
        <dbReference type="Proteomes" id="UP000257067"/>
    </source>
</evidence>